<evidence type="ECO:0000256" key="13">
    <source>
        <dbReference type="PIRSR" id="PIRSR000137-1"/>
    </source>
</evidence>
<reference evidence="16 17" key="1">
    <citation type="submission" date="2020-01" db="EMBL/GenBank/DDBJ databases">
        <title>Aspergillus terreus IFO 6365 whole genome shotgun sequence.</title>
        <authorList>
            <person name="Kanamasa S."/>
            <person name="Takahashi H."/>
        </authorList>
    </citation>
    <scope>NUCLEOTIDE SEQUENCE [LARGE SCALE GENOMIC DNA]</scope>
    <source>
        <strain evidence="16 17">IFO 6365</strain>
    </source>
</reference>
<comment type="caution">
    <text evidence="16">The sequence shown here is derived from an EMBL/GenBank/DDBJ whole genome shotgun (WGS) entry which is preliminary data.</text>
</comment>
<proteinExistence type="inferred from homology"/>
<protein>
    <recommendedName>
        <fullName evidence="12">glucose oxidase</fullName>
        <ecNumber evidence="12">1.1.3.4</ecNumber>
    </recommendedName>
</protein>
<dbReference type="SUPFAM" id="SSF51905">
    <property type="entry name" value="FAD/NAD(P)-binding domain"/>
    <property type="match status" value="1"/>
</dbReference>
<feature type="domain" description="Glucose-methanol-choline oxidoreductase N-terminal" evidence="15">
    <location>
        <begin position="300"/>
        <end position="314"/>
    </location>
</feature>
<dbReference type="PROSITE" id="PS00624">
    <property type="entry name" value="GMC_OXRED_2"/>
    <property type="match status" value="1"/>
</dbReference>
<evidence type="ECO:0000256" key="7">
    <source>
        <dbReference type="ARBA" id="ARBA00022530"/>
    </source>
</evidence>
<keyword evidence="8" id="KW-0285">Flavoprotein</keyword>
<dbReference type="OrthoDB" id="269227at2759"/>
<dbReference type="Gene3D" id="4.10.450.10">
    <property type="entry name" value="Glucose Oxidase, domain 2"/>
    <property type="match status" value="1"/>
</dbReference>
<dbReference type="GO" id="GO:0050660">
    <property type="term" value="F:flavin adenine dinucleotide binding"/>
    <property type="evidence" value="ECO:0007669"/>
    <property type="project" value="InterPro"/>
</dbReference>
<comment type="subcellular location">
    <subcellularLocation>
        <location evidence="2">Secreted</location>
        <location evidence="2">Cell wall</location>
    </subcellularLocation>
    <subcellularLocation>
        <location evidence="3">Secreted</location>
        <location evidence="3">Extracellular space</location>
        <location evidence="3">Extracellular matrix</location>
    </subcellularLocation>
</comment>
<keyword evidence="17" id="KW-1185">Reference proteome</keyword>
<comment type="cofactor">
    <cofactor evidence="1 14">
        <name>FAD</name>
        <dbReference type="ChEBI" id="CHEBI:57692"/>
    </cofactor>
</comment>
<dbReference type="PANTHER" id="PTHR11552">
    <property type="entry name" value="GLUCOSE-METHANOL-CHOLINE GMC OXIDOREDUCTASE"/>
    <property type="match status" value="1"/>
</dbReference>
<keyword evidence="9 14" id="KW-0274">FAD</keyword>
<dbReference type="Pfam" id="PF00732">
    <property type="entry name" value="GMC_oxred_N"/>
    <property type="match status" value="1"/>
</dbReference>
<dbReference type="InterPro" id="IPR012132">
    <property type="entry name" value="GMC_OxRdtase"/>
</dbReference>
<keyword evidence="7" id="KW-0272">Extracellular matrix</keyword>
<comment type="similarity">
    <text evidence="4">Belongs to the GMC oxidoreductase family.</text>
</comment>
<comment type="subunit">
    <text evidence="5">Homodimer.</text>
</comment>
<evidence type="ECO:0000313" key="16">
    <source>
        <dbReference type="EMBL" id="GFF18754.1"/>
    </source>
</evidence>
<dbReference type="Gene3D" id="3.50.50.60">
    <property type="entry name" value="FAD/NAD(P)-binding domain"/>
    <property type="match status" value="1"/>
</dbReference>
<dbReference type="GO" id="GO:0046562">
    <property type="term" value="F:beta-D-glucose oxidase activity"/>
    <property type="evidence" value="ECO:0007669"/>
    <property type="project" value="UniProtKB-EC"/>
</dbReference>
<keyword evidence="7" id="KW-0964">Secreted</keyword>
<dbReference type="EC" id="1.1.3.4" evidence="12"/>
<evidence type="ECO:0000256" key="2">
    <source>
        <dbReference type="ARBA" id="ARBA00004191"/>
    </source>
</evidence>
<evidence type="ECO:0000256" key="5">
    <source>
        <dbReference type="ARBA" id="ARBA00011738"/>
    </source>
</evidence>
<evidence type="ECO:0000256" key="14">
    <source>
        <dbReference type="PIRSR" id="PIRSR000137-2"/>
    </source>
</evidence>
<dbReference type="SUPFAM" id="SSF54373">
    <property type="entry name" value="FAD-linked reductases, C-terminal domain"/>
    <property type="match status" value="1"/>
</dbReference>
<evidence type="ECO:0000256" key="3">
    <source>
        <dbReference type="ARBA" id="ARBA00004498"/>
    </source>
</evidence>
<dbReference type="Proteomes" id="UP000452235">
    <property type="component" value="Unassembled WGS sequence"/>
</dbReference>
<evidence type="ECO:0000256" key="12">
    <source>
        <dbReference type="ARBA" id="ARBA00049722"/>
    </source>
</evidence>
<keyword evidence="10" id="KW-0560">Oxidoreductase</keyword>
<organism evidence="16 17">
    <name type="scientific">Aspergillus terreus</name>
    <dbReference type="NCBI Taxonomy" id="33178"/>
    <lineage>
        <taxon>Eukaryota</taxon>
        <taxon>Fungi</taxon>
        <taxon>Dikarya</taxon>
        <taxon>Ascomycota</taxon>
        <taxon>Pezizomycotina</taxon>
        <taxon>Eurotiomycetes</taxon>
        <taxon>Eurotiomycetidae</taxon>
        <taxon>Eurotiales</taxon>
        <taxon>Aspergillaceae</taxon>
        <taxon>Aspergillus</taxon>
        <taxon>Aspergillus subgen. Circumdati</taxon>
    </lineage>
</organism>
<feature type="active site" description="Proton donor" evidence="13">
    <location>
        <position position="529"/>
    </location>
</feature>
<dbReference type="InterPro" id="IPR027424">
    <property type="entry name" value="Glucose_Oxidase_domain_2"/>
</dbReference>
<feature type="binding site" evidence="14">
    <location>
        <position position="110"/>
    </location>
    <ligand>
        <name>FAD</name>
        <dbReference type="ChEBI" id="CHEBI:57692"/>
    </ligand>
</feature>
<dbReference type="EMBL" id="BLJY01000009">
    <property type="protein sequence ID" value="GFF18754.1"/>
    <property type="molecule type" value="Genomic_DNA"/>
</dbReference>
<comment type="catalytic activity">
    <reaction evidence="11">
        <text>beta-D-glucose + O2 = D-glucono-1,5-lactone + H2O2</text>
        <dbReference type="Rhea" id="RHEA:11428"/>
        <dbReference type="ChEBI" id="CHEBI:15379"/>
        <dbReference type="ChEBI" id="CHEBI:15903"/>
        <dbReference type="ChEBI" id="CHEBI:16217"/>
        <dbReference type="ChEBI" id="CHEBI:16240"/>
        <dbReference type="EC" id="1.1.3.4"/>
    </reaction>
    <physiologicalReaction direction="left-to-right" evidence="11">
        <dbReference type="Rhea" id="RHEA:11429"/>
    </physiologicalReaction>
</comment>
<dbReference type="PIRSF" id="PIRSF000137">
    <property type="entry name" value="Alcohol_oxidase"/>
    <property type="match status" value="1"/>
</dbReference>
<dbReference type="PANTHER" id="PTHR11552:SF201">
    <property type="entry name" value="GLUCOSE-METHANOL-CHOLINE OXIDOREDUCTASE N-TERMINAL DOMAIN-CONTAINING PROTEIN"/>
    <property type="match status" value="1"/>
</dbReference>
<dbReference type="AlphaFoldDB" id="A0A5M3Z8U2"/>
<dbReference type="Gene3D" id="3.30.560.10">
    <property type="entry name" value="Glucose Oxidase, domain 3"/>
    <property type="match status" value="1"/>
</dbReference>
<evidence type="ECO:0000256" key="8">
    <source>
        <dbReference type="ARBA" id="ARBA00022630"/>
    </source>
</evidence>
<feature type="active site" description="Proton acceptor" evidence="13">
    <location>
        <position position="572"/>
    </location>
</feature>
<name>A0A5M3Z8U2_ASPTE</name>
<accession>A0A5M3Z8U2</accession>
<sequence length="594" mass="64792">MLLGLNRAISSVLILTTAAHTLATDTFDYVIVGGGTCGLTVANRLSETPGVTVAVIEAGGDERNNPNVTSVAGFGLSYGTSIDWQYHTAPQVYANNQAIDYHAGKALGGTSTINDIGMTYIRSQKREIDTWEALGNKGWNWDSLYPYYLKSERFQIPTKAQAVAGASYVEEYHGWKGHMKVGYPYRLLNGSFPSLVRETWKRLGMFQNPDANGGDLHGFSVWPQTLDRAANVREDAARAYYYPVQARPNLVVYRGIATRILWQEGSQSSGKALATGVQYVSPDGVLGTIHAAKEVILSAGSIRSPAILELSGIGNPNILDRYNISTKVPLPGVGENAQDQANTAIMFSTNMTLNGTAPYVTYESIHDLFGSQADDMARSTAQQIKDWSREIAKANGDGVYAASVEKLLSVQHDMIFHKNISCVEILTTASGHNLASAFWISFPFSRGNVHIRSASPLDYPVINPNYFMVDWDTALQMKIKELVMKYWTSGPISSIVGDRIQPNMSTIPKDATADEWTTWVKSSFSANHHLLGTAAMLPREVGGVVDENLTVYGTENVRVIDASVLPMQVSGHLTSTLYAVSERAADMIKGNGRL</sequence>
<dbReference type="Pfam" id="PF05199">
    <property type="entry name" value="GMC_oxred_C"/>
    <property type="match status" value="1"/>
</dbReference>
<dbReference type="InterPro" id="IPR007867">
    <property type="entry name" value="GMC_OxRtase_C"/>
</dbReference>
<keyword evidence="6" id="KW-0134">Cell wall</keyword>
<evidence type="ECO:0000256" key="1">
    <source>
        <dbReference type="ARBA" id="ARBA00001974"/>
    </source>
</evidence>
<dbReference type="InterPro" id="IPR036188">
    <property type="entry name" value="FAD/NAD-bd_sf"/>
</dbReference>
<evidence type="ECO:0000256" key="9">
    <source>
        <dbReference type="ARBA" id="ARBA00022827"/>
    </source>
</evidence>
<evidence type="ECO:0000256" key="6">
    <source>
        <dbReference type="ARBA" id="ARBA00022512"/>
    </source>
</evidence>
<evidence type="ECO:0000256" key="10">
    <source>
        <dbReference type="ARBA" id="ARBA00023002"/>
    </source>
</evidence>
<evidence type="ECO:0000259" key="15">
    <source>
        <dbReference type="PROSITE" id="PS00624"/>
    </source>
</evidence>
<dbReference type="VEuPathDB" id="FungiDB:ATEG_07516"/>
<gene>
    <name evidence="16" type="ORF">ATEIFO6365_0009011700</name>
</gene>
<evidence type="ECO:0000256" key="11">
    <source>
        <dbReference type="ARBA" id="ARBA00049435"/>
    </source>
</evidence>
<evidence type="ECO:0000256" key="4">
    <source>
        <dbReference type="ARBA" id="ARBA00010790"/>
    </source>
</evidence>
<evidence type="ECO:0000313" key="17">
    <source>
        <dbReference type="Proteomes" id="UP000452235"/>
    </source>
</evidence>
<dbReference type="InterPro" id="IPR000172">
    <property type="entry name" value="GMC_OxRdtase_N"/>
</dbReference>